<dbReference type="RefSeq" id="XP_020548643.1">
    <property type="nucleotide sequence ID" value="XM_020692984.1"/>
</dbReference>
<keyword evidence="2" id="KW-1185">Reference proteome</keyword>
<dbReference type="Pfam" id="PF13966">
    <property type="entry name" value="zf-RVT"/>
    <property type="match status" value="1"/>
</dbReference>
<dbReference type="GeneID" id="110011768"/>
<accession>A0A8M8UP48</accession>
<protein>
    <submittedName>
        <fullName evidence="3">Uncharacterized protein LOC110011768</fullName>
    </submittedName>
</protein>
<gene>
    <name evidence="3" type="primary">LOC110011768</name>
</gene>
<dbReference type="KEGG" id="sind:110011768"/>
<evidence type="ECO:0000313" key="3">
    <source>
        <dbReference type="RefSeq" id="XP_020548643.1"/>
    </source>
</evidence>
<sequence length="181" mass="21156">MVDYQIGNANSFYLWHDPWHHLGPLIERFPQGPRMLGLRTTDKLSSVIIEGQWHWPLVMYIECLEILHALPIIHGETYRIILRFETGRLTVASLYRLLDPPGPKVDWSSLLSGSLKIPRHNFIVWLVILGKLSTADKPWLSYLGACILCDEDAMETHTHLFFRCRYARNCQTAIRWIVRFE</sequence>
<feature type="domain" description="Reverse transcriptase zinc-binding" evidence="1">
    <location>
        <begin position="90"/>
        <end position="169"/>
    </location>
</feature>
<dbReference type="Proteomes" id="UP000504604">
    <property type="component" value="Linkage group LG3"/>
</dbReference>
<proteinExistence type="predicted"/>
<name>A0A8M8UP48_SESIN</name>
<reference evidence="3" key="1">
    <citation type="submission" date="2025-08" db="UniProtKB">
        <authorList>
            <consortium name="RefSeq"/>
        </authorList>
    </citation>
    <scope>IDENTIFICATION</scope>
</reference>
<evidence type="ECO:0000259" key="1">
    <source>
        <dbReference type="Pfam" id="PF13966"/>
    </source>
</evidence>
<organism evidence="2 3">
    <name type="scientific">Sesamum indicum</name>
    <name type="common">Oriental sesame</name>
    <name type="synonym">Sesamum orientale</name>
    <dbReference type="NCBI Taxonomy" id="4182"/>
    <lineage>
        <taxon>Eukaryota</taxon>
        <taxon>Viridiplantae</taxon>
        <taxon>Streptophyta</taxon>
        <taxon>Embryophyta</taxon>
        <taxon>Tracheophyta</taxon>
        <taxon>Spermatophyta</taxon>
        <taxon>Magnoliopsida</taxon>
        <taxon>eudicotyledons</taxon>
        <taxon>Gunneridae</taxon>
        <taxon>Pentapetalae</taxon>
        <taxon>asterids</taxon>
        <taxon>lamiids</taxon>
        <taxon>Lamiales</taxon>
        <taxon>Pedaliaceae</taxon>
        <taxon>Sesamum</taxon>
    </lineage>
</organism>
<dbReference type="OrthoDB" id="1739308at2759"/>
<dbReference type="InterPro" id="IPR026960">
    <property type="entry name" value="RVT-Znf"/>
</dbReference>
<dbReference type="AlphaFoldDB" id="A0A8M8UP48"/>
<evidence type="ECO:0000313" key="2">
    <source>
        <dbReference type="Proteomes" id="UP000504604"/>
    </source>
</evidence>